<dbReference type="PANTHER" id="PTHR32439:SF9">
    <property type="entry name" value="BLR3264 PROTEIN"/>
    <property type="match status" value="1"/>
</dbReference>
<keyword evidence="4" id="KW-0560">Oxidoreductase</keyword>
<dbReference type="EMBL" id="NTHN02000121">
    <property type="protein sequence ID" value="MCT4373648.1"/>
    <property type="molecule type" value="Genomic_DNA"/>
</dbReference>
<proteinExistence type="predicted"/>
<dbReference type="Gene3D" id="3.90.480.10">
    <property type="entry name" value="Sulfite Reductase Hemoprotein,Domain 2"/>
    <property type="match status" value="1"/>
</dbReference>
<keyword evidence="1" id="KW-0004">4Fe-4S</keyword>
<gene>
    <name evidence="9" type="ORF">CLG85_026495</name>
</gene>
<comment type="caution">
    <text evidence="9">The sequence shown here is derived from an EMBL/GenBank/DDBJ whole genome shotgun (WGS) entry which is preliminary data.</text>
</comment>
<keyword evidence="5" id="KW-0408">Iron</keyword>
<evidence type="ECO:0000256" key="6">
    <source>
        <dbReference type="ARBA" id="ARBA00023014"/>
    </source>
</evidence>
<keyword evidence="3" id="KW-0479">Metal-binding</keyword>
<dbReference type="InterPro" id="IPR005117">
    <property type="entry name" value="NiRdtase/SiRdtase_haem-b_fer"/>
</dbReference>
<keyword evidence="2" id="KW-0349">Heme</keyword>
<sequence>MSAPLVKGWCPGAHRPMRSGDGLVVRVRPFRAELSAAQARGLCDLAQTHGNGTLELTSRANLQIRGVPETAFPALLQGLDALGLIDADPEVEARRNILMPAGWGAGDLTDRLHAALLESLPMLPPLPGKMGIALDTGPRAGLGSGSADFRFELDAAGGAAAACRRGDAGPSSRGRRCGGGPCRAGAMVRRHRRRRRRADGPPPAAGCAPRRMADRGAACPRRGPRTRADRRRAPARRALRQHAGENPLGSCRTQRRAGGAADDRAAPRPAGRTHRHLRPPVSSPRPAARC</sequence>
<dbReference type="SUPFAM" id="SSF55124">
    <property type="entry name" value="Nitrite/Sulfite reductase N-terminal domain-like"/>
    <property type="match status" value="1"/>
</dbReference>
<feature type="region of interest" description="Disordered" evidence="7">
    <location>
        <begin position="162"/>
        <end position="290"/>
    </location>
</feature>
<dbReference type="InterPro" id="IPR045854">
    <property type="entry name" value="NO2/SO3_Rdtase_4Fe4S_sf"/>
</dbReference>
<organism evidence="9 10">
    <name type="scientific">Alloyangia mangrovi</name>
    <dbReference type="NCBI Taxonomy" id="1779329"/>
    <lineage>
        <taxon>Bacteria</taxon>
        <taxon>Pseudomonadati</taxon>
        <taxon>Pseudomonadota</taxon>
        <taxon>Alphaproteobacteria</taxon>
        <taxon>Rhodobacterales</taxon>
        <taxon>Roseobacteraceae</taxon>
        <taxon>Alloyangia</taxon>
    </lineage>
</organism>
<feature type="compositionally biased region" description="Low complexity" evidence="7">
    <location>
        <begin position="162"/>
        <end position="172"/>
    </location>
</feature>
<dbReference type="InterPro" id="IPR036136">
    <property type="entry name" value="Nit/Sulf_reduc_fer-like_dom_sf"/>
</dbReference>
<evidence type="ECO:0000313" key="9">
    <source>
        <dbReference type="EMBL" id="MCT4373648.1"/>
    </source>
</evidence>
<evidence type="ECO:0000256" key="7">
    <source>
        <dbReference type="SAM" id="MobiDB-lite"/>
    </source>
</evidence>
<dbReference type="Proteomes" id="UP000217448">
    <property type="component" value="Unassembled WGS sequence"/>
</dbReference>
<accession>A0ABT2KW77</accession>
<name>A0ABT2KW77_9RHOB</name>
<evidence type="ECO:0000259" key="8">
    <source>
        <dbReference type="Pfam" id="PF03460"/>
    </source>
</evidence>
<dbReference type="Pfam" id="PF03460">
    <property type="entry name" value="NIR_SIR_ferr"/>
    <property type="match status" value="1"/>
</dbReference>
<evidence type="ECO:0000313" key="10">
    <source>
        <dbReference type="Proteomes" id="UP000217448"/>
    </source>
</evidence>
<dbReference type="Gene3D" id="3.30.413.10">
    <property type="entry name" value="Sulfite Reductase Hemoprotein, domain 1"/>
    <property type="match status" value="1"/>
</dbReference>
<evidence type="ECO:0000256" key="2">
    <source>
        <dbReference type="ARBA" id="ARBA00022617"/>
    </source>
</evidence>
<dbReference type="InterPro" id="IPR051329">
    <property type="entry name" value="NIR_SIR_4Fe-4S"/>
</dbReference>
<keyword evidence="10" id="KW-1185">Reference proteome</keyword>
<feature type="compositionally biased region" description="Basic residues" evidence="7">
    <location>
        <begin position="188"/>
        <end position="197"/>
    </location>
</feature>
<protein>
    <recommendedName>
        <fullName evidence="8">Nitrite/Sulfite reductase ferredoxin-like domain-containing protein</fullName>
    </recommendedName>
</protein>
<evidence type="ECO:0000256" key="5">
    <source>
        <dbReference type="ARBA" id="ARBA00023004"/>
    </source>
</evidence>
<feature type="domain" description="Nitrite/Sulfite reductase ferredoxin-like" evidence="8">
    <location>
        <begin position="15"/>
        <end position="81"/>
    </location>
</feature>
<dbReference type="PANTHER" id="PTHR32439">
    <property type="entry name" value="FERREDOXIN--NITRITE REDUCTASE, CHLOROPLASTIC"/>
    <property type="match status" value="1"/>
</dbReference>
<evidence type="ECO:0000256" key="3">
    <source>
        <dbReference type="ARBA" id="ARBA00022723"/>
    </source>
</evidence>
<feature type="compositionally biased region" description="Basic residues" evidence="7">
    <location>
        <begin position="222"/>
        <end position="240"/>
    </location>
</feature>
<keyword evidence="6" id="KW-0411">Iron-sulfur</keyword>
<reference evidence="10" key="1">
    <citation type="submission" date="2023-07" db="EMBL/GenBank/DDBJ databases">
        <title>Yangia mangrovi SAOS 153D genome.</title>
        <authorList>
            <person name="Verma A."/>
            <person name="Pal Y."/>
            <person name="Sundharam S."/>
            <person name="Bisht B."/>
            <person name="Srinivasan K."/>
        </authorList>
    </citation>
    <scope>NUCLEOTIDE SEQUENCE [LARGE SCALE GENOMIC DNA]</scope>
    <source>
        <strain evidence="10">SAOS 153D</strain>
    </source>
</reference>
<evidence type="ECO:0000256" key="4">
    <source>
        <dbReference type="ARBA" id="ARBA00023002"/>
    </source>
</evidence>
<evidence type="ECO:0000256" key="1">
    <source>
        <dbReference type="ARBA" id="ARBA00022485"/>
    </source>
</evidence>